<dbReference type="OrthoDB" id="9813965at2"/>
<feature type="domain" description="HMA" evidence="2">
    <location>
        <begin position="6"/>
        <end position="74"/>
    </location>
</feature>
<keyword evidence="4" id="KW-1185">Reference proteome</keyword>
<dbReference type="STRING" id="208480.SAMN02910418_00788"/>
<name>A0A1Q5Q297_9ACTO</name>
<accession>A0A1Q5Q297</accession>
<dbReference type="InterPro" id="IPR006121">
    <property type="entry name" value="HMA_dom"/>
</dbReference>
<dbReference type="InterPro" id="IPR036163">
    <property type="entry name" value="HMA_dom_sf"/>
</dbReference>
<evidence type="ECO:0000259" key="2">
    <source>
        <dbReference type="PROSITE" id="PS50846"/>
    </source>
</evidence>
<dbReference type="PROSITE" id="PS01047">
    <property type="entry name" value="HMA_1"/>
    <property type="match status" value="1"/>
</dbReference>
<dbReference type="PROSITE" id="PS50846">
    <property type="entry name" value="HMA_2"/>
    <property type="match status" value="1"/>
</dbReference>
<evidence type="ECO:0000313" key="3">
    <source>
        <dbReference type="EMBL" id="OKL53849.1"/>
    </source>
</evidence>
<organism evidence="3 4">
    <name type="scientific">Bowdeniella nasicola</name>
    <dbReference type="NCBI Taxonomy" id="208480"/>
    <lineage>
        <taxon>Bacteria</taxon>
        <taxon>Bacillati</taxon>
        <taxon>Actinomycetota</taxon>
        <taxon>Actinomycetes</taxon>
        <taxon>Actinomycetales</taxon>
        <taxon>Actinomycetaceae</taxon>
        <taxon>Bowdeniella</taxon>
    </lineage>
</organism>
<proteinExistence type="predicted"/>
<gene>
    <name evidence="3" type="ORF">BSZ39_07300</name>
</gene>
<dbReference type="RefSeq" id="WP_073716709.1">
    <property type="nucleotide sequence ID" value="NZ_MQVR01000037.1"/>
</dbReference>
<dbReference type="CDD" id="cd00371">
    <property type="entry name" value="HMA"/>
    <property type="match status" value="1"/>
</dbReference>
<sequence length="81" mass="8859">MTAFDRTIVLKINGMTCGNCAQHVTDELEALDKVDNVVVTLNAQDTSKVTAYVSAPVDDEDLREAIDEAGDYELVAIERDL</sequence>
<dbReference type="GO" id="GO:0046872">
    <property type="term" value="F:metal ion binding"/>
    <property type="evidence" value="ECO:0007669"/>
    <property type="project" value="UniProtKB-KW"/>
</dbReference>
<comment type="caution">
    <text evidence="3">The sequence shown here is derived from an EMBL/GenBank/DDBJ whole genome shotgun (WGS) entry which is preliminary data.</text>
</comment>
<evidence type="ECO:0000256" key="1">
    <source>
        <dbReference type="ARBA" id="ARBA00022723"/>
    </source>
</evidence>
<dbReference type="EMBL" id="MQVR01000037">
    <property type="protein sequence ID" value="OKL53849.1"/>
    <property type="molecule type" value="Genomic_DNA"/>
</dbReference>
<evidence type="ECO:0000313" key="4">
    <source>
        <dbReference type="Proteomes" id="UP000185628"/>
    </source>
</evidence>
<dbReference type="SUPFAM" id="SSF55008">
    <property type="entry name" value="HMA, heavy metal-associated domain"/>
    <property type="match status" value="1"/>
</dbReference>
<dbReference type="InterPro" id="IPR017969">
    <property type="entry name" value="Heavy-metal-associated_CS"/>
</dbReference>
<dbReference type="Pfam" id="PF00403">
    <property type="entry name" value="HMA"/>
    <property type="match status" value="1"/>
</dbReference>
<dbReference type="Proteomes" id="UP000185628">
    <property type="component" value="Unassembled WGS sequence"/>
</dbReference>
<protein>
    <submittedName>
        <fullName evidence="3">Heavy metal transporter</fullName>
    </submittedName>
</protein>
<keyword evidence="1" id="KW-0479">Metal-binding</keyword>
<reference evidence="4" key="1">
    <citation type="submission" date="2016-12" db="EMBL/GenBank/DDBJ databases">
        <authorList>
            <person name="Meng X."/>
        </authorList>
    </citation>
    <scope>NUCLEOTIDE SEQUENCE [LARGE SCALE GENOMIC DNA]</scope>
    <source>
        <strain evidence="4">DSM 19116</strain>
    </source>
</reference>
<dbReference type="AlphaFoldDB" id="A0A1Q5Q297"/>
<dbReference type="Gene3D" id="3.30.70.100">
    <property type="match status" value="1"/>
</dbReference>